<proteinExistence type="predicted"/>
<sequence>NAVPTWNGDVAALVDWIHDMETLATISEQMSRKLAAIAPQRFRGRVRDWWSLLPPEHRRSLMQDWHTLRAAIISHFVTTRFHQELIDTYDRQRFRQKGHEKESPSDFVYRRLRHFRTLYEEGAAETKEIRAVMRNAPAMWSTILSPDSLTTIAGLLQQVNEKTPELVQVAGLL</sequence>
<evidence type="ECO:0008006" key="3">
    <source>
        <dbReference type="Google" id="ProtNLM"/>
    </source>
</evidence>
<dbReference type="HOGENOM" id="CLU_1551281_0_0_1"/>
<dbReference type="Proteomes" id="UP000015241">
    <property type="component" value="Unassembled WGS sequence"/>
</dbReference>
<name>S8DWR8_FOMSC</name>
<protein>
    <recommendedName>
        <fullName evidence="3">Retrotransposon gag domain-containing protein</fullName>
    </recommendedName>
</protein>
<dbReference type="AlphaFoldDB" id="S8DWR8"/>
<organism evidence="1 2">
    <name type="scientific">Fomitopsis schrenkii</name>
    <name type="common">Brown rot fungus</name>
    <dbReference type="NCBI Taxonomy" id="2126942"/>
    <lineage>
        <taxon>Eukaryota</taxon>
        <taxon>Fungi</taxon>
        <taxon>Dikarya</taxon>
        <taxon>Basidiomycota</taxon>
        <taxon>Agaricomycotina</taxon>
        <taxon>Agaricomycetes</taxon>
        <taxon>Polyporales</taxon>
        <taxon>Fomitopsis</taxon>
    </lineage>
</organism>
<dbReference type="InParanoid" id="S8DWR8"/>
<evidence type="ECO:0000313" key="1">
    <source>
        <dbReference type="EMBL" id="EPS97052.1"/>
    </source>
</evidence>
<feature type="non-terminal residue" evidence="1">
    <location>
        <position position="1"/>
    </location>
</feature>
<accession>S8DWR8</accession>
<dbReference type="STRING" id="743788.S8DWR8"/>
<feature type="non-terminal residue" evidence="1">
    <location>
        <position position="173"/>
    </location>
</feature>
<reference evidence="1 2" key="1">
    <citation type="journal article" date="2012" name="Science">
        <title>The Paleozoic origin of enzymatic lignin decomposition reconstructed from 31 fungal genomes.</title>
        <authorList>
            <person name="Floudas D."/>
            <person name="Binder M."/>
            <person name="Riley R."/>
            <person name="Barry K."/>
            <person name="Blanchette R.A."/>
            <person name="Henrissat B."/>
            <person name="Martinez A.T."/>
            <person name="Otillar R."/>
            <person name="Spatafora J.W."/>
            <person name="Yadav J.S."/>
            <person name="Aerts A."/>
            <person name="Benoit I."/>
            <person name="Boyd A."/>
            <person name="Carlson A."/>
            <person name="Copeland A."/>
            <person name="Coutinho P.M."/>
            <person name="de Vries R.P."/>
            <person name="Ferreira P."/>
            <person name="Findley K."/>
            <person name="Foster B."/>
            <person name="Gaskell J."/>
            <person name="Glotzer D."/>
            <person name="Gorecki P."/>
            <person name="Heitman J."/>
            <person name="Hesse C."/>
            <person name="Hori C."/>
            <person name="Igarashi K."/>
            <person name="Jurgens J.A."/>
            <person name="Kallen N."/>
            <person name="Kersten P."/>
            <person name="Kohler A."/>
            <person name="Kuees U."/>
            <person name="Kumar T.K.A."/>
            <person name="Kuo A."/>
            <person name="LaButti K."/>
            <person name="Larrondo L.F."/>
            <person name="Lindquist E."/>
            <person name="Ling A."/>
            <person name="Lombard V."/>
            <person name="Lucas S."/>
            <person name="Lundell T."/>
            <person name="Martin R."/>
            <person name="McLaughlin D.J."/>
            <person name="Morgenstern I."/>
            <person name="Morin E."/>
            <person name="Murat C."/>
            <person name="Nagy L.G."/>
            <person name="Nolan M."/>
            <person name="Ohm R.A."/>
            <person name="Patyshakuliyeva A."/>
            <person name="Rokas A."/>
            <person name="Ruiz-Duenas F.J."/>
            <person name="Sabat G."/>
            <person name="Salamov A."/>
            <person name="Samejima M."/>
            <person name="Schmutz J."/>
            <person name="Slot J.C."/>
            <person name="St John F."/>
            <person name="Stenlid J."/>
            <person name="Sun H."/>
            <person name="Sun S."/>
            <person name="Syed K."/>
            <person name="Tsang A."/>
            <person name="Wiebenga A."/>
            <person name="Young D."/>
            <person name="Pisabarro A."/>
            <person name="Eastwood D.C."/>
            <person name="Martin F."/>
            <person name="Cullen D."/>
            <person name="Grigoriev I.V."/>
            <person name="Hibbett D.S."/>
        </authorList>
    </citation>
    <scope>NUCLEOTIDE SEQUENCE</scope>
    <source>
        <strain evidence="2">FP-58527</strain>
    </source>
</reference>
<dbReference type="EMBL" id="KE504180">
    <property type="protein sequence ID" value="EPS97052.1"/>
    <property type="molecule type" value="Genomic_DNA"/>
</dbReference>
<keyword evidence="2" id="KW-1185">Reference proteome</keyword>
<dbReference type="OrthoDB" id="2802262at2759"/>
<gene>
    <name evidence="1" type="ORF">FOMPIDRAFT_1096007</name>
</gene>
<evidence type="ECO:0000313" key="2">
    <source>
        <dbReference type="Proteomes" id="UP000015241"/>
    </source>
</evidence>
<dbReference type="eggNOG" id="ENOG502QQIF">
    <property type="taxonomic scope" value="Eukaryota"/>
</dbReference>